<dbReference type="VEuPathDB" id="FungiDB:HMPREF1541_05884"/>
<organism evidence="2 3">
    <name type="scientific">Cyphellophora europaea (strain CBS 101466)</name>
    <name type="common">Phialophora europaea</name>
    <dbReference type="NCBI Taxonomy" id="1220924"/>
    <lineage>
        <taxon>Eukaryota</taxon>
        <taxon>Fungi</taxon>
        <taxon>Dikarya</taxon>
        <taxon>Ascomycota</taxon>
        <taxon>Pezizomycotina</taxon>
        <taxon>Eurotiomycetes</taxon>
        <taxon>Chaetothyriomycetidae</taxon>
        <taxon>Chaetothyriales</taxon>
        <taxon>Cyphellophoraceae</taxon>
        <taxon>Cyphellophora</taxon>
    </lineage>
</organism>
<dbReference type="HOGENOM" id="CLU_388836_0_0_1"/>
<sequence length="710" mass="80550">MAVRKNLYKFLWSLLTKKYIDGDFNEPLLLWIDAICIDQTKSEERNHQVSQMRLIYENAHEVIAWLGESDLDSERAFFQAQELSGYEPEQIKKVTAANIYQLSRRERGSRIRDSYRQKFDASDSLLKLASRSYWRRIWIVQEILVSNDCQILCGTAMLPWKVWAIALQTASFEDLDYFQRASFRYNPASFIVEQWFTRQEDPEAMGIFDLVHKFRDSRASDVRDKVYALLGIAGDGNHIKVDYNAPVSHALLQVLASSAWGFGDEELMDLCKVLEVNMSSLYAAVEPVARLRSLSETTGKDTHLLPNQYDDLVEYLRAVGAMQIQNIRETRQDELVEWSRLDRVKYCDCRLCKHQWEDTRTPSGTNFLVAKTLVRSVARPAGRRGGATVRTRSPMVVICTCDNPNDRTGAGQMYVASGIFLPYSMSPRDGGCEGVDEPNHDDKEVDYFLLLYHDPQMQRSDKEHPGRLFNPWLGKSAPTGGSIEVDSPSSQAFDDLLLWDTVNGANLPSDLAWPEAYSITQSLLFYAHAIDYTCPSTPTMNVRSPLGPQAATMKGLRRATLRIDPAISHPQPLGGNALHSTDHAQPLTRTRRYAFLGFPSDGKATLVRNYPKFFIEVESMRDWFSSLTESERIAVFFTLLQQKNTAQTGHQPPVRATAAVGTRNEHFSEDVGAVDQWFKVLAPDHRTAVLHAFKEEAGDVQQRFFARALG</sequence>
<dbReference type="AlphaFoldDB" id="W2RV53"/>
<dbReference type="EMBL" id="KB822721">
    <property type="protein sequence ID" value="ETN39658.1"/>
    <property type="molecule type" value="Genomic_DNA"/>
</dbReference>
<feature type="domain" description="Heterokaryon incompatibility" evidence="1">
    <location>
        <begin position="26"/>
        <end position="142"/>
    </location>
</feature>
<proteinExistence type="predicted"/>
<dbReference type="RefSeq" id="XP_008718443.1">
    <property type="nucleotide sequence ID" value="XM_008720221.1"/>
</dbReference>
<dbReference type="InParanoid" id="W2RV53"/>
<dbReference type="PANTHER" id="PTHR24148:SF73">
    <property type="entry name" value="HET DOMAIN PROTEIN (AFU_ORTHOLOGUE AFUA_8G01020)"/>
    <property type="match status" value="1"/>
</dbReference>
<dbReference type="OrthoDB" id="4161616at2759"/>
<evidence type="ECO:0000313" key="3">
    <source>
        <dbReference type="Proteomes" id="UP000030752"/>
    </source>
</evidence>
<evidence type="ECO:0000313" key="2">
    <source>
        <dbReference type="EMBL" id="ETN39658.1"/>
    </source>
</evidence>
<dbReference type="Proteomes" id="UP000030752">
    <property type="component" value="Unassembled WGS sequence"/>
</dbReference>
<dbReference type="Pfam" id="PF06985">
    <property type="entry name" value="HET"/>
    <property type="match status" value="1"/>
</dbReference>
<dbReference type="GeneID" id="19973223"/>
<dbReference type="PANTHER" id="PTHR24148">
    <property type="entry name" value="ANKYRIN REPEAT DOMAIN-CONTAINING PROTEIN 39 HOMOLOG-RELATED"/>
    <property type="match status" value="1"/>
</dbReference>
<keyword evidence="3" id="KW-1185">Reference proteome</keyword>
<evidence type="ECO:0000259" key="1">
    <source>
        <dbReference type="Pfam" id="PF06985"/>
    </source>
</evidence>
<dbReference type="eggNOG" id="ENOG502SUZ5">
    <property type="taxonomic scope" value="Eukaryota"/>
</dbReference>
<protein>
    <recommendedName>
        <fullName evidence="1">Heterokaryon incompatibility domain-containing protein</fullName>
    </recommendedName>
</protein>
<accession>W2RV53</accession>
<dbReference type="InterPro" id="IPR052895">
    <property type="entry name" value="HetReg/Transcr_Mod"/>
</dbReference>
<dbReference type="InterPro" id="IPR010730">
    <property type="entry name" value="HET"/>
</dbReference>
<gene>
    <name evidence="2" type="ORF">HMPREF1541_05884</name>
</gene>
<reference evidence="2 3" key="1">
    <citation type="submission" date="2013-03" db="EMBL/GenBank/DDBJ databases">
        <title>The Genome Sequence of Phialophora europaea CBS 101466.</title>
        <authorList>
            <consortium name="The Broad Institute Genomics Platform"/>
            <person name="Cuomo C."/>
            <person name="de Hoog S."/>
            <person name="Gorbushina A."/>
            <person name="Walker B."/>
            <person name="Young S.K."/>
            <person name="Zeng Q."/>
            <person name="Gargeya S."/>
            <person name="Fitzgerald M."/>
            <person name="Haas B."/>
            <person name="Abouelleil A."/>
            <person name="Allen A.W."/>
            <person name="Alvarado L."/>
            <person name="Arachchi H.M."/>
            <person name="Berlin A.M."/>
            <person name="Chapman S.B."/>
            <person name="Gainer-Dewar J."/>
            <person name="Goldberg J."/>
            <person name="Griggs A."/>
            <person name="Gujja S."/>
            <person name="Hansen M."/>
            <person name="Howarth C."/>
            <person name="Imamovic A."/>
            <person name="Ireland A."/>
            <person name="Larimer J."/>
            <person name="McCowan C."/>
            <person name="Murphy C."/>
            <person name="Pearson M."/>
            <person name="Poon T.W."/>
            <person name="Priest M."/>
            <person name="Roberts A."/>
            <person name="Saif S."/>
            <person name="Shea T."/>
            <person name="Sisk P."/>
            <person name="Sykes S."/>
            <person name="Wortman J."/>
            <person name="Nusbaum C."/>
            <person name="Birren B."/>
        </authorList>
    </citation>
    <scope>NUCLEOTIDE SEQUENCE [LARGE SCALE GENOMIC DNA]</scope>
    <source>
        <strain evidence="2 3">CBS 101466</strain>
    </source>
</reference>
<name>W2RV53_CYPE1</name>